<organism evidence="1">
    <name type="scientific">Anguilla anguilla</name>
    <name type="common">European freshwater eel</name>
    <name type="synonym">Muraena anguilla</name>
    <dbReference type="NCBI Taxonomy" id="7936"/>
    <lineage>
        <taxon>Eukaryota</taxon>
        <taxon>Metazoa</taxon>
        <taxon>Chordata</taxon>
        <taxon>Craniata</taxon>
        <taxon>Vertebrata</taxon>
        <taxon>Euteleostomi</taxon>
        <taxon>Actinopterygii</taxon>
        <taxon>Neopterygii</taxon>
        <taxon>Teleostei</taxon>
        <taxon>Anguilliformes</taxon>
        <taxon>Anguillidae</taxon>
        <taxon>Anguilla</taxon>
    </lineage>
</organism>
<accession>A0A0E9XPW3</accession>
<sequence>MVYRIILWNCNSVLFTFLKWPQELTFHTGRKQA</sequence>
<evidence type="ECO:0000313" key="1">
    <source>
        <dbReference type="EMBL" id="JAI04768.1"/>
    </source>
</evidence>
<dbReference type="AlphaFoldDB" id="A0A0E9XPW3"/>
<name>A0A0E9XPW3_ANGAN</name>
<reference evidence="1" key="2">
    <citation type="journal article" date="2015" name="Fish Shellfish Immunol.">
        <title>Early steps in the European eel (Anguilla anguilla)-Vibrio vulnificus interaction in the gills: Role of the RtxA13 toxin.</title>
        <authorList>
            <person name="Callol A."/>
            <person name="Pajuelo D."/>
            <person name="Ebbesson L."/>
            <person name="Teles M."/>
            <person name="MacKenzie S."/>
            <person name="Amaro C."/>
        </authorList>
    </citation>
    <scope>NUCLEOTIDE SEQUENCE</scope>
</reference>
<reference evidence="1" key="1">
    <citation type="submission" date="2014-11" db="EMBL/GenBank/DDBJ databases">
        <authorList>
            <person name="Amaro Gonzalez C."/>
        </authorList>
    </citation>
    <scope>NUCLEOTIDE SEQUENCE</scope>
</reference>
<dbReference type="EMBL" id="GBXM01003810">
    <property type="protein sequence ID" value="JAI04768.1"/>
    <property type="molecule type" value="Transcribed_RNA"/>
</dbReference>
<protein>
    <submittedName>
        <fullName evidence="1">Uncharacterized protein</fullName>
    </submittedName>
</protein>
<proteinExistence type="predicted"/>